<dbReference type="SUPFAM" id="SSF47473">
    <property type="entry name" value="EF-hand"/>
    <property type="match status" value="1"/>
</dbReference>
<keyword evidence="5" id="KW-1185">Reference proteome</keyword>
<dbReference type="InterPro" id="IPR052394">
    <property type="entry name" value="LRR-containing"/>
</dbReference>
<dbReference type="PANTHER" id="PTHR24114">
    <property type="entry name" value="LEUCINE RICH REPEAT FAMILY PROTEIN"/>
    <property type="match status" value="1"/>
</dbReference>
<dbReference type="CDD" id="cd00051">
    <property type="entry name" value="EFh"/>
    <property type="match status" value="1"/>
</dbReference>
<evidence type="ECO:0000256" key="2">
    <source>
        <dbReference type="SAM" id="MobiDB-lite"/>
    </source>
</evidence>
<dbReference type="SUPFAM" id="SSF52047">
    <property type="entry name" value="RNI-like"/>
    <property type="match status" value="1"/>
</dbReference>
<dbReference type="PANTHER" id="PTHR24114:SF2">
    <property type="entry name" value="F-BOX DOMAIN-CONTAINING PROTEIN-RELATED"/>
    <property type="match status" value="1"/>
</dbReference>
<dbReference type="PROSITE" id="PS50222">
    <property type="entry name" value="EF_HAND_2"/>
    <property type="match status" value="2"/>
</dbReference>
<comment type="caution">
    <text evidence="4">The sequence shown here is derived from an EMBL/GenBank/DDBJ whole genome shotgun (WGS) entry which is preliminary data.</text>
</comment>
<dbReference type="InterPro" id="IPR011992">
    <property type="entry name" value="EF-hand-dom_pair"/>
</dbReference>
<feature type="domain" description="EF-hand" evidence="3">
    <location>
        <begin position="467"/>
        <end position="502"/>
    </location>
</feature>
<name>A0A2T7NPI2_POMCA</name>
<dbReference type="InterPro" id="IPR032675">
    <property type="entry name" value="LRR_dom_sf"/>
</dbReference>
<dbReference type="InterPro" id="IPR001611">
    <property type="entry name" value="Leu-rich_rpt"/>
</dbReference>
<dbReference type="SMART" id="SM00368">
    <property type="entry name" value="LRR_RI"/>
    <property type="match status" value="6"/>
</dbReference>
<reference evidence="4 5" key="1">
    <citation type="submission" date="2018-04" db="EMBL/GenBank/DDBJ databases">
        <title>The genome of golden apple snail Pomacea canaliculata provides insight into stress tolerance and invasive adaptation.</title>
        <authorList>
            <person name="Liu C."/>
            <person name="Liu B."/>
            <person name="Ren Y."/>
            <person name="Zhang Y."/>
            <person name="Wang H."/>
            <person name="Li S."/>
            <person name="Jiang F."/>
            <person name="Yin L."/>
            <person name="Zhang G."/>
            <person name="Qian W."/>
            <person name="Fan W."/>
        </authorList>
    </citation>
    <scope>NUCLEOTIDE SEQUENCE [LARGE SCALE GENOMIC DNA]</scope>
    <source>
        <strain evidence="4">SZHN2017</strain>
        <tissue evidence="4">Muscle</tissue>
    </source>
</reference>
<dbReference type="SMART" id="SM00054">
    <property type="entry name" value="EFh"/>
    <property type="match status" value="2"/>
</dbReference>
<proteinExistence type="predicted"/>
<dbReference type="Gene3D" id="1.10.238.10">
    <property type="entry name" value="EF-hand"/>
    <property type="match status" value="1"/>
</dbReference>
<dbReference type="Pfam" id="PF13499">
    <property type="entry name" value="EF-hand_7"/>
    <property type="match status" value="1"/>
</dbReference>
<evidence type="ECO:0000313" key="4">
    <source>
        <dbReference type="EMBL" id="PVD23084.1"/>
    </source>
</evidence>
<organism evidence="4 5">
    <name type="scientific">Pomacea canaliculata</name>
    <name type="common">Golden apple snail</name>
    <dbReference type="NCBI Taxonomy" id="400727"/>
    <lineage>
        <taxon>Eukaryota</taxon>
        <taxon>Metazoa</taxon>
        <taxon>Spiralia</taxon>
        <taxon>Lophotrochozoa</taxon>
        <taxon>Mollusca</taxon>
        <taxon>Gastropoda</taxon>
        <taxon>Caenogastropoda</taxon>
        <taxon>Architaenioglossa</taxon>
        <taxon>Ampullarioidea</taxon>
        <taxon>Ampullariidae</taxon>
        <taxon>Pomacea</taxon>
    </lineage>
</organism>
<dbReference type="PROSITE" id="PS51450">
    <property type="entry name" value="LRR"/>
    <property type="match status" value="1"/>
</dbReference>
<protein>
    <recommendedName>
        <fullName evidence="3">EF-hand domain-containing protein</fullName>
    </recommendedName>
</protein>
<dbReference type="InterPro" id="IPR018247">
    <property type="entry name" value="EF_Hand_1_Ca_BS"/>
</dbReference>
<keyword evidence="1" id="KW-0106">Calcium</keyword>
<dbReference type="PROSITE" id="PS00018">
    <property type="entry name" value="EF_HAND_1"/>
    <property type="match status" value="1"/>
</dbReference>
<dbReference type="OrthoDB" id="120976at2759"/>
<feature type="region of interest" description="Disordered" evidence="2">
    <location>
        <begin position="1"/>
        <end position="50"/>
    </location>
</feature>
<evidence type="ECO:0000313" key="5">
    <source>
        <dbReference type="Proteomes" id="UP000245119"/>
    </source>
</evidence>
<dbReference type="Proteomes" id="UP000245119">
    <property type="component" value="Linkage Group LG10"/>
</dbReference>
<gene>
    <name evidence="4" type="ORF">C0Q70_16346</name>
</gene>
<dbReference type="AlphaFoldDB" id="A0A2T7NPI2"/>
<accession>A0A2T7NPI2</accession>
<dbReference type="InterPro" id="IPR002048">
    <property type="entry name" value="EF_hand_dom"/>
</dbReference>
<dbReference type="GO" id="GO:0005509">
    <property type="term" value="F:calcium ion binding"/>
    <property type="evidence" value="ECO:0007669"/>
    <property type="project" value="InterPro"/>
</dbReference>
<feature type="compositionally biased region" description="Low complexity" evidence="2">
    <location>
        <begin position="41"/>
        <end position="50"/>
    </location>
</feature>
<dbReference type="EMBL" id="PZQS01000010">
    <property type="protein sequence ID" value="PVD23084.1"/>
    <property type="molecule type" value="Genomic_DNA"/>
</dbReference>
<dbReference type="Pfam" id="PF13516">
    <property type="entry name" value="LRR_6"/>
    <property type="match status" value="5"/>
</dbReference>
<feature type="domain" description="EF-hand" evidence="3">
    <location>
        <begin position="431"/>
        <end position="466"/>
    </location>
</feature>
<sequence length="511" mass="56599">MSVKQEVFIKSYRESQPRGDLHKSEPDLNSPRHTQTPRRLSVSSQSSLDSEGLAVADQHSHWKEVDLDDDIETLLDTSESIPPYDVTGKTTYERACVKVGVTPARCLLRKLDKGRALDLKHYGLGPRSVIPVTMALMINRCITEINLRGNCLGASGMACIQTMMEDNNTIIHIVQPGANNLRSEGATHVARMIGTNKTLRVLDISENGFVDADAVCLARAVENHSRLTVLNLSHNAFGDPSAACFSHMIAENGVLEDLNLSWNHFRVKGAQELGDGLAENESLKSFNMSWNGAEDKGTEAVGMALNQNSTLQHIDLTSNRISSKGFLTLLKALPHNEALRSIRVGRNNISTEGAKVAVAFLKTIRNLALHLLDLSDIILNSSIKPLLEELKQMHPDLQISYGYTDSYGKHKMRSYDMVAEALSTMQSFCQENKIQLVEMFARFDADGSTSLTREEFNEGLKEAKIPLTTQHVDKLIEELDKDGDKEIDFSELVIGAGQKSERKAKKLTMKL</sequence>
<feature type="compositionally biased region" description="Basic and acidic residues" evidence="2">
    <location>
        <begin position="11"/>
        <end position="26"/>
    </location>
</feature>
<evidence type="ECO:0000256" key="1">
    <source>
        <dbReference type="ARBA" id="ARBA00022837"/>
    </source>
</evidence>
<evidence type="ECO:0000259" key="3">
    <source>
        <dbReference type="PROSITE" id="PS50222"/>
    </source>
</evidence>
<dbReference type="Gene3D" id="3.80.10.10">
    <property type="entry name" value="Ribonuclease Inhibitor"/>
    <property type="match status" value="3"/>
</dbReference>